<name>A0A8J3SQN7_9ACTN</name>
<protein>
    <submittedName>
        <fullName evidence="1">Uncharacterized protein</fullName>
    </submittedName>
</protein>
<gene>
    <name evidence="1" type="ORF">Psi01_45580</name>
</gene>
<sequence>MTAPSTSSSTLFRAVGEAEAATEESEAMCSSPVPLSAEFRNIRRTATSAPAVATLSRTNNAFIVALRRVPLNIWIIRERRGSDKYGVASTLKL</sequence>
<proteinExistence type="predicted"/>
<keyword evidence="2" id="KW-1185">Reference proteome</keyword>
<reference evidence="1 2" key="1">
    <citation type="submission" date="2021-01" db="EMBL/GenBank/DDBJ databases">
        <title>Whole genome shotgun sequence of Planobispora siamensis NBRC 107568.</title>
        <authorList>
            <person name="Komaki H."/>
            <person name="Tamura T."/>
        </authorList>
    </citation>
    <scope>NUCLEOTIDE SEQUENCE [LARGE SCALE GENOMIC DNA]</scope>
    <source>
        <strain evidence="1 2">NBRC 107568</strain>
    </source>
</reference>
<evidence type="ECO:0000313" key="2">
    <source>
        <dbReference type="Proteomes" id="UP000619788"/>
    </source>
</evidence>
<organism evidence="1 2">
    <name type="scientific">Planobispora siamensis</name>
    <dbReference type="NCBI Taxonomy" id="936338"/>
    <lineage>
        <taxon>Bacteria</taxon>
        <taxon>Bacillati</taxon>
        <taxon>Actinomycetota</taxon>
        <taxon>Actinomycetes</taxon>
        <taxon>Streptosporangiales</taxon>
        <taxon>Streptosporangiaceae</taxon>
        <taxon>Planobispora</taxon>
    </lineage>
</organism>
<dbReference type="AlphaFoldDB" id="A0A8J3SQN7"/>
<dbReference type="Proteomes" id="UP000619788">
    <property type="component" value="Unassembled WGS sequence"/>
</dbReference>
<accession>A0A8J3SQN7</accession>
<comment type="caution">
    <text evidence="1">The sequence shown here is derived from an EMBL/GenBank/DDBJ whole genome shotgun (WGS) entry which is preliminary data.</text>
</comment>
<dbReference type="EMBL" id="BOOJ01000036">
    <property type="protein sequence ID" value="GIH93928.1"/>
    <property type="molecule type" value="Genomic_DNA"/>
</dbReference>
<evidence type="ECO:0000313" key="1">
    <source>
        <dbReference type="EMBL" id="GIH93928.1"/>
    </source>
</evidence>